<dbReference type="STRING" id="1305731.GCA_000934705_01104"/>
<dbReference type="PATRIC" id="fig|1305731.5.peg.1209"/>
<sequence length="243" mass="26388">MLKHHNRRVFSLFSGLALSLAIAVPVQAQSLDGQLLARLASVAPKLNPEVLEAAFKATHCAISNGVAMPERLAVIDFSLHSSQERMWIFDLEQGELLLRDLVAHGKNSGNDEATAFSNIEGSHQSSIGLFKASESYRGMHGYSLRLDGLEPGINDLARQRAIVIHGADYVNNNWVDQYGRIGRSHGCPAVDQKVVQSVVDNLKGGQLVFKYYPDQNWLQTSSFLNCDSDAQLAGADALGAGNS</sequence>
<protein>
    <submittedName>
        <fullName evidence="2">L,D-transpeptidase catalytic domain</fullName>
    </submittedName>
</protein>
<accession>A0A0P7ZEH5</accession>
<dbReference type="AlphaFoldDB" id="A0A0P7ZEH5"/>
<dbReference type="InterPro" id="IPR005490">
    <property type="entry name" value="LD_TPept_cat_dom"/>
</dbReference>
<evidence type="ECO:0000313" key="2">
    <source>
        <dbReference type="EMBL" id="KPQ27664.1"/>
    </source>
</evidence>
<dbReference type="OrthoDB" id="9815195at2"/>
<reference evidence="2 3" key="1">
    <citation type="submission" date="2015-09" db="EMBL/GenBank/DDBJ databases">
        <title>Identification and resolution of microdiversity through metagenomic sequencing of parallel consortia.</title>
        <authorList>
            <person name="Nelson W.C."/>
            <person name="Romine M.F."/>
            <person name="Lindemann S.R."/>
        </authorList>
    </citation>
    <scope>NUCLEOTIDE SEQUENCE [LARGE SCALE GENOMIC DNA]</scope>
    <source>
        <strain evidence="2">HL-55</strain>
    </source>
</reference>
<evidence type="ECO:0000256" key="1">
    <source>
        <dbReference type="SAM" id="SignalP"/>
    </source>
</evidence>
<dbReference type="PANTHER" id="PTHR38477">
    <property type="entry name" value="HYPOTHETICAL EXPORTED PROTEIN"/>
    <property type="match status" value="1"/>
</dbReference>
<gene>
    <name evidence="2" type="ORF">HLUCCX14_13650</name>
</gene>
<evidence type="ECO:0000313" key="3">
    <source>
        <dbReference type="Proteomes" id="UP000050416"/>
    </source>
</evidence>
<dbReference type="PANTHER" id="PTHR38477:SF1">
    <property type="entry name" value="MUREIN L,D-TRANSPEPTIDASE CATALYTIC DOMAIN FAMILY PROTEIN"/>
    <property type="match status" value="1"/>
</dbReference>
<keyword evidence="1" id="KW-0732">Signal</keyword>
<dbReference type="CDD" id="cd16913">
    <property type="entry name" value="YkuD_like"/>
    <property type="match status" value="1"/>
</dbReference>
<dbReference type="Proteomes" id="UP000050416">
    <property type="component" value="Unassembled WGS sequence"/>
</dbReference>
<dbReference type="Pfam" id="PF13645">
    <property type="entry name" value="YkuD_2"/>
    <property type="match status" value="1"/>
</dbReference>
<name>A0A0P7ZEH5_9GAMM</name>
<dbReference type="InterPro" id="IPR032676">
    <property type="entry name" value="YkuD_2"/>
</dbReference>
<feature type="chain" id="PRO_5006147122" evidence="1">
    <location>
        <begin position="29"/>
        <end position="243"/>
    </location>
</feature>
<proteinExistence type="predicted"/>
<feature type="signal peptide" evidence="1">
    <location>
        <begin position="1"/>
        <end position="28"/>
    </location>
</feature>
<organism evidence="2 3">
    <name type="scientific">Marinobacter excellens HL-55</name>
    <dbReference type="NCBI Taxonomy" id="1305731"/>
    <lineage>
        <taxon>Bacteria</taxon>
        <taxon>Pseudomonadati</taxon>
        <taxon>Pseudomonadota</taxon>
        <taxon>Gammaproteobacteria</taxon>
        <taxon>Pseudomonadales</taxon>
        <taxon>Marinobacteraceae</taxon>
        <taxon>Marinobacter</taxon>
    </lineage>
</organism>
<dbReference type="GO" id="GO:0016740">
    <property type="term" value="F:transferase activity"/>
    <property type="evidence" value="ECO:0007669"/>
    <property type="project" value="InterPro"/>
</dbReference>
<dbReference type="EMBL" id="LJZQ01000024">
    <property type="protein sequence ID" value="KPQ27664.1"/>
    <property type="molecule type" value="Genomic_DNA"/>
</dbReference>
<comment type="caution">
    <text evidence="2">The sequence shown here is derived from an EMBL/GenBank/DDBJ whole genome shotgun (WGS) entry which is preliminary data.</text>
</comment>